<keyword evidence="2" id="KW-1185">Reference proteome</keyword>
<sequence>MAVWRCTATFATAEPRSDPCISRQLCVKSSSWRTASKFDASSCTVGRPIVCHLILLLFSLSLIKCPWDFI</sequence>
<organism evidence="1 2">
    <name type="scientific">Xylona heveae (strain CBS 132557 / TC161)</name>
    <dbReference type="NCBI Taxonomy" id="1328760"/>
    <lineage>
        <taxon>Eukaryota</taxon>
        <taxon>Fungi</taxon>
        <taxon>Dikarya</taxon>
        <taxon>Ascomycota</taxon>
        <taxon>Pezizomycotina</taxon>
        <taxon>Xylonomycetes</taxon>
        <taxon>Xylonales</taxon>
        <taxon>Xylonaceae</taxon>
        <taxon>Xylona</taxon>
    </lineage>
</organism>
<gene>
    <name evidence="1" type="ORF">L228DRAFT_45236</name>
</gene>
<reference evidence="1 2" key="1">
    <citation type="journal article" date="2016" name="Fungal Biol.">
        <title>The genome of Xylona heveae provides a window into fungal endophytism.</title>
        <authorList>
            <person name="Gazis R."/>
            <person name="Kuo A."/>
            <person name="Riley R."/>
            <person name="LaButti K."/>
            <person name="Lipzen A."/>
            <person name="Lin J."/>
            <person name="Amirebrahimi M."/>
            <person name="Hesse C.N."/>
            <person name="Spatafora J.W."/>
            <person name="Henrissat B."/>
            <person name="Hainaut M."/>
            <person name="Grigoriev I.V."/>
            <person name="Hibbett D.S."/>
        </authorList>
    </citation>
    <scope>NUCLEOTIDE SEQUENCE [LARGE SCALE GENOMIC DNA]</scope>
    <source>
        <strain evidence="1 2">TC161</strain>
    </source>
</reference>
<name>A0A164ZU26_XYLHT</name>
<evidence type="ECO:0000313" key="1">
    <source>
        <dbReference type="EMBL" id="KZF19517.1"/>
    </source>
</evidence>
<dbReference type="InParanoid" id="A0A164ZU26"/>
<proteinExistence type="predicted"/>
<accession>A0A164ZU26</accession>
<protein>
    <submittedName>
        <fullName evidence="1">Uncharacterized protein</fullName>
    </submittedName>
</protein>
<dbReference type="Proteomes" id="UP000076632">
    <property type="component" value="Unassembled WGS sequence"/>
</dbReference>
<dbReference type="RefSeq" id="XP_018185072.1">
    <property type="nucleotide sequence ID" value="XM_018336611.1"/>
</dbReference>
<dbReference type="GeneID" id="28901748"/>
<evidence type="ECO:0000313" key="2">
    <source>
        <dbReference type="Proteomes" id="UP000076632"/>
    </source>
</evidence>
<dbReference type="EMBL" id="KV407466">
    <property type="protein sequence ID" value="KZF19517.1"/>
    <property type="molecule type" value="Genomic_DNA"/>
</dbReference>
<dbReference type="AlphaFoldDB" id="A0A164ZU26"/>